<dbReference type="EMBL" id="PISD01000005">
    <property type="protein sequence ID" value="PKG30800.1"/>
    <property type="molecule type" value="Genomic_DNA"/>
</dbReference>
<comment type="caution">
    <text evidence="2">The sequence shown here is derived from an EMBL/GenBank/DDBJ whole genome shotgun (WGS) entry which is preliminary data.</text>
</comment>
<protein>
    <submittedName>
        <fullName evidence="2">Uncharacterized protein</fullName>
    </submittedName>
</protein>
<proteinExistence type="predicted"/>
<keyword evidence="1" id="KW-0812">Transmembrane</keyword>
<reference evidence="2 3" key="1">
    <citation type="journal article" date="2010" name="Int. J. Syst. Evol. Microbiol.">
        <title>Bacillus horneckiae sp. nov., isolated from a spacecraft-assembly clean room.</title>
        <authorList>
            <person name="Vaishampayan P."/>
            <person name="Probst A."/>
            <person name="Krishnamurthi S."/>
            <person name="Ghosh S."/>
            <person name="Osman S."/>
            <person name="McDowall A."/>
            <person name="Ruckmani A."/>
            <person name="Mayilraj S."/>
            <person name="Venkateswaran K."/>
        </authorList>
    </citation>
    <scope>NUCLEOTIDE SEQUENCE [LARGE SCALE GENOMIC DNA]</scope>
    <source>
        <strain evidence="3">1PO1SC</strain>
    </source>
</reference>
<accession>A0A2N0ZMR2</accession>
<keyword evidence="1" id="KW-0472">Membrane</keyword>
<name>A0A2N0ZMR2_9BACI</name>
<evidence type="ECO:0000313" key="3">
    <source>
        <dbReference type="Proteomes" id="UP000233343"/>
    </source>
</evidence>
<keyword evidence="1" id="KW-1133">Transmembrane helix</keyword>
<keyword evidence="3" id="KW-1185">Reference proteome</keyword>
<evidence type="ECO:0000256" key="1">
    <source>
        <dbReference type="SAM" id="Phobius"/>
    </source>
</evidence>
<organism evidence="2 3">
    <name type="scientific">Cytobacillus horneckiae</name>
    <dbReference type="NCBI Taxonomy" id="549687"/>
    <lineage>
        <taxon>Bacteria</taxon>
        <taxon>Bacillati</taxon>
        <taxon>Bacillota</taxon>
        <taxon>Bacilli</taxon>
        <taxon>Bacillales</taxon>
        <taxon>Bacillaceae</taxon>
        <taxon>Cytobacillus</taxon>
    </lineage>
</organism>
<dbReference type="RefSeq" id="WP_066193730.1">
    <property type="nucleotide sequence ID" value="NZ_JARMMB010000022.1"/>
</dbReference>
<sequence length="64" mass="6922">MNSNNLKALAMTSFLFLVAGLFSMFSLAHNSAMYDINFVIIGGILFGAGVLLAIMTLFTFALKK</sequence>
<feature type="transmembrane region" description="Helical" evidence="1">
    <location>
        <begin position="38"/>
        <end position="62"/>
    </location>
</feature>
<dbReference type="Proteomes" id="UP000233343">
    <property type="component" value="Unassembled WGS sequence"/>
</dbReference>
<evidence type="ECO:0000313" key="2">
    <source>
        <dbReference type="EMBL" id="PKG30800.1"/>
    </source>
</evidence>
<dbReference type="AlphaFoldDB" id="A0A2N0ZMR2"/>
<gene>
    <name evidence="2" type="ORF">CWS20_01610</name>
</gene>